<organism evidence="1 2">
    <name type="scientific">Leptospira noguchii serovar Autumnalis str. ZUN142</name>
    <dbReference type="NCBI Taxonomy" id="1085540"/>
    <lineage>
        <taxon>Bacteria</taxon>
        <taxon>Pseudomonadati</taxon>
        <taxon>Spirochaetota</taxon>
        <taxon>Spirochaetia</taxon>
        <taxon>Leptospirales</taxon>
        <taxon>Leptospiraceae</taxon>
        <taxon>Leptospira</taxon>
    </lineage>
</organism>
<evidence type="ECO:0000313" key="2">
    <source>
        <dbReference type="Proteomes" id="UP000012153"/>
    </source>
</evidence>
<gene>
    <name evidence="1" type="ORF">LEP1GSC186_2618</name>
</gene>
<dbReference type="AlphaFoldDB" id="M6V0P8"/>
<name>M6V0P8_9LEPT</name>
<protein>
    <submittedName>
        <fullName evidence="1">Uncharacterized protein</fullName>
    </submittedName>
</protein>
<dbReference type="Proteomes" id="UP000012153">
    <property type="component" value="Unassembled WGS sequence"/>
</dbReference>
<comment type="caution">
    <text evidence="1">The sequence shown here is derived from an EMBL/GenBank/DDBJ whole genome shotgun (WGS) entry which is preliminary data.</text>
</comment>
<proteinExistence type="predicted"/>
<dbReference type="EMBL" id="AHOP02000001">
    <property type="protein sequence ID" value="EMO43123.1"/>
    <property type="molecule type" value="Genomic_DNA"/>
</dbReference>
<reference evidence="1 2" key="1">
    <citation type="submission" date="2013-01" db="EMBL/GenBank/DDBJ databases">
        <authorList>
            <person name="Harkins D.M."/>
            <person name="Durkin A.S."/>
            <person name="Brinkac L.M."/>
            <person name="Haft D.H."/>
            <person name="Selengut J.D."/>
            <person name="Sanka R."/>
            <person name="DePew J."/>
            <person name="Purushe J."/>
            <person name="Matthias M.A."/>
            <person name="Vinetz J.M."/>
            <person name="Sutton G.G."/>
            <person name="Nierman W.C."/>
            <person name="Fouts D.E."/>
        </authorList>
    </citation>
    <scope>NUCLEOTIDE SEQUENCE [LARGE SCALE GENOMIC DNA]</scope>
    <source>
        <strain evidence="1 2">ZUN142</strain>
    </source>
</reference>
<sequence>MIVMFLKKIRSVFYLLFVFVLLQSHLNAGTLSYREKKKSVEKKIRILEKSRKSIPFQNQEENWNRLISLKNRFQNSAHFEPLREREKSMLLLERALFRTASDFTLEGRVSAKNLIRFYSDKYLEKEKSQDVSMTAFQKERAATYFRMAKEELDQAEKFDRDGNNFYALILYGRSIQYSLSAFQTMSFEIPNQYIRVLKKKPRKAL</sequence>
<accession>M6V0P8</accession>
<evidence type="ECO:0000313" key="1">
    <source>
        <dbReference type="EMBL" id="EMO43123.1"/>
    </source>
</evidence>